<name>A0A655AVK8_MYCTX</name>
<protein>
    <submittedName>
        <fullName evidence="1">Uncharacterized protein</fullName>
    </submittedName>
</protein>
<evidence type="ECO:0000313" key="2">
    <source>
        <dbReference type="Proteomes" id="UP000050164"/>
    </source>
</evidence>
<evidence type="ECO:0000313" key="1">
    <source>
        <dbReference type="EMBL" id="CKT93424.1"/>
    </source>
</evidence>
<reference evidence="1 2" key="1">
    <citation type="submission" date="2015-03" db="EMBL/GenBank/DDBJ databases">
        <authorList>
            <consortium name="Pathogen Informatics"/>
        </authorList>
    </citation>
    <scope>NUCLEOTIDE SEQUENCE [LARGE SCALE GENOMIC DNA]</scope>
    <source>
        <strain evidence="1 2">Bir 185</strain>
    </source>
</reference>
<sequence length="83" mass="8644">MPLTRTVGVACTLTAAASPSTFSMYLPLLMQSGTLPTTPASRASSINRALSGKSLPSSAGWMSLLNKAAWKRRNASIDSSATQ</sequence>
<proteinExistence type="predicted"/>
<accession>A0A655AVK8</accession>
<dbReference type="AlphaFoldDB" id="A0A655AVK8"/>
<gene>
    <name evidence="1" type="ORF">ERS027659_04942</name>
</gene>
<dbReference type="Proteomes" id="UP000050164">
    <property type="component" value="Unassembled WGS sequence"/>
</dbReference>
<dbReference type="EMBL" id="CNFT01002078">
    <property type="protein sequence ID" value="CKT93424.1"/>
    <property type="molecule type" value="Genomic_DNA"/>
</dbReference>
<organism evidence="1 2">
    <name type="scientific">Mycobacterium tuberculosis</name>
    <dbReference type="NCBI Taxonomy" id="1773"/>
    <lineage>
        <taxon>Bacteria</taxon>
        <taxon>Bacillati</taxon>
        <taxon>Actinomycetota</taxon>
        <taxon>Actinomycetes</taxon>
        <taxon>Mycobacteriales</taxon>
        <taxon>Mycobacteriaceae</taxon>
        <taxon>Mycobacterium</taxon>
        <taxon>Mycobacterium tuberculosis complex</taxon>
    </lineage>
</organism>